<keyword evidence="2" id="KW-0732">Signal</keyword>
<protein>
    <recommendedName>
        <fullName evidence="5">PE-PGRS family protein</fullName>
    </recommendedName>
</protein>
<accession>A0A6S6P9B5</accession>
<evidence type="ECO:0000313" key="4">
    <source>
        <dbReference type="Proteomes" id="UP000515734"/>
    </source>
</evidence>
<dbReference type="RefSeq" id="WP_185292844.1">
    <property type="nucleotide sequence ID" value="NZ_AP023287.1"/>
</dbReference>
<feature type="region of interest" description="Disordered" evidence="1">
    <location>
        <begin position="315"/>
        <end position="341"/>
    </location>
</feature>
<feature type="compositionally biased region" description="Polar residues" evidence="1">
    <location>
        <begin position="315"/>
        <end position="328"/>
    </location>
</feature>
<feature type="signal peptide" evidence="2">
    <location>
        <begin position="1"/>
        <end position="22"/>
    </location>
</feature>
<dbReference type="EMBL" id="AP023287">
    <property type="protein sequence ID" value="BCI55095.1"/>
    <property type="molecule type" value="Genomic_DNA"/>
</dbReference>
<feature type="chain" id="PRO_5038383093" description="PE-PGRS family protein" evidence="2">
    <location>
        <begin position="23"/>
        <end position="452"/>
    </location>
</feature>
<sequence length="452" mass="44434">MRAALRPYATAGIALAGATVIAAAPIAPPPDVTISAAPSSAAVDLVVNPVDFYAEVFGRSADNVAALVDIFLANPTPILSQIFDNQIANAETIAGALDQMVDGLVPILTQQVPMLLETAFAALADGDVETALNTLLSIPTTIAALPAFIGLGAVLLPVITAADNVNNVIQQVLGGAILGGAVAAFGPLLSTVGAGGTAIQGIIDGVAAGDIGEVADAIINAPGVLIDGFLNGGYGPPLLVVPAPGLLSPNAALGTLGAGPIGFVLAVRRAIAQAITPATPFSTAEQRLAGDAEAGEGLPEAGTSADEGQTITVSTEDLQTPSEGTTPEPQDGTPPADTEGLGVTEEVGTEVVPAVTVVDEGSEVEAVETGEASKPAKVRPGQNLRNSLQKVGQRVEQQIKGVEKRIGGAIDRLTGRSGAGAEKNAESTAGAGATAGGAGAATGGGNDGGSDS</sequence>
<feature type="region of interest" description="Disordered" evidence="1">
    <location>
        <begin position="413"/>
        <end position="452"/>
    </location>
</feature>
<name>A0A6S6P9B5_9MYCO</name>
<gene>
    <name evidence="3" type="ORF">NIIDNTM18_43730</name>
</gene>
<dbReference type="Proteomes" id="UP000515734">
    <property type="component" value="Chromosome"/>
</dbReference>
<reference evidence="3 4" key="1">
    <citation type="submission" date="2020-07" db="EMBL/GenBank/DDBJ databases">
        <title>Complete genome sequence of Mycolicibacterium litorale like strain isolated from cardiac implantable electronic device infection.</title>
        <authorList>
            <person name="Fukano H."/>
            <person name="Miyama H."/>
            <person name="Hoshino Y."/>
        </authorList>
    </citation>
    <scope>NUCLEOTIDE SEQUENCE [LARGE SCALE GENOMIC DNA]</scope>
    <source>
        <strain evidence="3 4">NIIDNTM18</strain>
    </source>
</reference>
<evidence type="ECO:0000256" key="2">
    <source>
        <dbReference type="SAM" id="SignalP"/>
    </source>
</evidence>
<dbReference type="AlphaFoldDB" id="A0A6S6P9B5"/>
<evidence type="ECO:0000313" key="3">
    <source>
        <dbReference type="EMBL" id="BCI55095.1"/>
    </source>
</evidence>
<evidence type="ECO:0000256" key="1">
    <source>
        <dbReference type="SAM" id="MobiDB-lite"/>
    </source>
</evidence>
<evidence type="ECO:0008006" key="5">
    <source>
        <dbReference type="Google" id="ProtNLM"/>
    </source>
</evidence>
<organism evidence="3 4">
    <name type="scientific">Mycolicibacterium litorale</name>
    <dbReference type="NCBI Taxonomy" id="758802"/>
    <lineage>
        <taxon>Bacteria</taxon>
        <taxon>Bacillati</taxon>
        <taxon>Actinomycetota</taxon>
        <taxon>Actinomycetes</taxon>
        <taxon>Mycobacteriales</taxon>
        <taxon>Mycobacteriaceae</taxon>
        <taxon>Mycolicibacterium</taxon>
    </lineage>
</organism>
<feature type="compositionally biased region" description="Gly residues" evidence="1">
    <location>
        <begin position="433"/>
        <end position="452"/>
    </location>
</feature>
<proteinExistence type="predicted"/>